<evidence type="ECO:0000256" key="5">
    <source>
        <dbReference type="ARBA" id="ARBA00022989"/>
    </source>
</evidence>
<keyword evidence="5 7" id="KW-1133">Transmembrane helix</keyword>
<feature type="transmembrane region" description="Helical" evidence="7">
    <location>
        <begin position="128"/>
        <end position="147"/>
    </location>
</feature>
<reference evidence="9" key="1">
    <citation type="submission" date="2017-12" db="EMBL/GenBank/DDBJ databases">
        <title>Sequencing the genomes of 1000 Actinobacteria strains.</title>
        <authorList>
            <person name="Klenk H.-P."/>
        </authorList>
    </citation>
    <scope>NUCLEOTIDE SEQUENCE [LARGE SCALE GENOMIC DNA]</scope>
    <source>
        <strain evidence="9">DSM 44228</strain>
    </source>
</reference>
<proteinExistence type="inferred from homology"/>
<keyword evidence="10" id="KW-1185">Reference proteome</keyword>
<comment type="caution">
    <text evidence="9">The sequence shown here is derived from an EMBL/GenBank/DDBJ whole genome shotgun (WGS) entry which is preliminary data.</text>
</comment>
<feature type="transmembrane region" description="Helical" evidence="7">
    <location>
        <begin position="214"/>
        <end position="236"/>
    </location>
</feature>
<feature type="transmembrane region" description="Helical" evidence="7">
    <location>
        <begin position="153"/>
        <end position="170"/>
    </location>
</feature>
<dbReference type="RefSeq" id="WP_010693505.1">
    <property type="nucleotide sequence ID" value="NZ_CP061007.1"/>
</dbReference>
<evidence type="ECO:0000256" key="4">
    <source>
        <dbReference type="ARBA" id="ARBA00022692"/>
    </source>
</evidence>
<keyword evidence="6 7" id="KW-0472">Membrane</keyword>
<keyword evidence="4 7" id="KW-0812">Transmembrane</keyword>
<evidence type="ECO:0000256" key="2">
    <source>
        <dbReference type="ARBA" id="ARBA00006162"/>
    </source>
</evidence>
<name>A0A2N3Y5G7_SACSN</name>
<feature type="transmembrane region" description="Helical" evidence="7">
    <location>
        <begin position="405"/>
        <end position="426"/>
    </location>
</feature>
<dbReference type="NCBIfam" id="TIGR03920">
    <property type="entry name" value="T7SS_EccD"/>
    <property type="match status" value="1"/>
</dbReference>
<dbReference type="PIRSF" id="PIRSF017804">
    <property type="entry name" value="Secretion_EccD1"/>
    <property type="match status" value="1"/>
</dbReference>
<dbReference type="GO" id="GO:0005886">
    <property type="term" value="C:plasma membrane"/>
    <property type="evidence" value="ECO:0007669"/>
    <property type="project" value="UniProtKB-SubCell"/>
</dbReference>
<evidence type="ECO:0000259" key="8">
    <source>
        <dbReference type="Pfam" id="PF19053"/>
    </source>
</evidence>
<comment type="similarity">
    <text evidence="2">Belongs to the EccD/Snm4 family.</text>
</comment>
<dbReference type="STRING" id="994479.GCA_000194155_01636"/>
<evidence type="ECO:0000313" key="9">
    <source>
        <dbReference type="EMBL" id="PKW18081.1"/>
    </source>
</evidence>
<dbReference type="Gene3D" id="3.10.20.90">
    <property type="entry name" value="Phosphatidylinositol 3-kinase Catalytic Subunit, Chain A, domain 1"/>
    <property type="match status" value="1"/>
</dbReference>
<feature type="transmembrane region" description="Helical" evidence="7">
    <location>
        <begin position="182"/>
        <end position="202"/>
    </location>
</feature>
<feature type="transmembrane region" description="Helical" evidence="7">
    <location>
        <begin position="243"/>
        <end position="263"/>
    </location>
</feature>
<feature type="transmembrane region" description="Helical" evidence="7">
    <location>
        <begin position="269"/>
        <end position="288"/>
    </location>
</feature>
<dbReference type="Pfam" id="PF19053">
    <property type="entry name" value="EccD"/>
    <property type="match status" value="1"/>
</dbReference>
<dbReference type="Proteomes" id="UP000233786">
    <property type="component" value="Unassembled WGS sequence"/>
</dbReference>
<feature type="transmembrane region" description="Helical" evidence="7">
    <location>
        <begin position="330"/>
        <end position="349"/>
    </location>
</feature>
<feature type="transmembrane region" description="Helical" evidence="7">
    <location>
        <begin position="447"/>
        <end position="465"/>
    </location>
</feature>
<protein>
    <submittedName>
        <fullName evidence="9">Type VII secretion integral membrane protein EccD</fullName>
    </submittedName>
</protein>
<gene>
    <name evidence="9" type="ORF">A8926_6137</name>
</gene>
<evidence type="ECO:0000256" key="1">
    <source>
        <dbReference type="ARBA" id="ARBA00004651"/>
    </source>
</evidence>
<dbReference type="Pfam" id="PF08817">
    <property type="entry name" value="YukD"/>
    <property type="match status" value="1"/>
</dbReference>
<comment type="subcellular location">
    <subcellularLocation>
        <location evidence="1">Cell membrane</location>
        <topology evidence="1">Multi-pass membrane protein</topology>
    </subcellularLocation>
</comment>
<accession>A0A2N3Y5G7</accession>
<dbReference type="InterPro" id="IPR006707">
    <property type="entry name" value="T7SS_EccD"/>
</dbReference>
<dbReference type="AlphaFoldDB" id="A0A2N3Y5G7"/>
<feature type="domain" description="EccD-like transmembrane" evidence="8">
    <location>
        <begin position="125"/>
        <end position="469"/>
    </location>
</feature>
<dbReference type="InterPro" id="IPR024962">
    <property type="entry name" value="YukD-like"/>
</dbReference>
<evidence type="ECO:0000256" key="7">
    <source>
        <dbReference type="SAM" id="Phobius"/>
    </source>
</evidence>
<keyword evidence="3" id="KW-1003">Cell membrane</keyword>
<organism evidence="9 10">
    <name type="scientific">Saccharopolyspora spinosa</name>
    <dbReference type="NCBI Taxonomy" id="60894"/>
    <lineage>
        <taxon>Bacteria</taxon>
        <taxon>Bacillati</taxon>
        <taxon>Actinomycetota</taxon>
        <taxon>Actinomycetes</taxon>
        <taxon>Pseudonocardiales</taxon>
        <taxon>Pseudonocardiaceae</taxon>
        <taxon>Saccharopolyspora</taxon>
    </lineage>
</organism>
<dbReference type="EMBL" id="PJNB01000001">
    <property type="protein sequence ID" value="PKW18081.1"/>
    <property type="molecule type" value="Genomic_DNA"/>
</dbReference>
<evidence type="ECO:0000256" key="3">
    <source>
        <dbReference type="ARBA" id="ARBA00022475"/>
    </source>
</evidence>
<evidence type="ECO:0000256" key="6">
    <source>
        <dbReference type="ARBA" id="ARBA00023136"/>
    </source>
</evidence>
<dbReference type="OrthoDB" id="4775372at2"/>
<feature type="transmembrane region" description="Helical" evidence="7">
    <location>
        <begin position="382"/>
        <end position="399"/>
    </location>
</feature>
<evidence type="ECO:0000313" key="10">
    <source>
        <dbReference type="Proteomes" id="UP000233786"/>
    </source>
</evidence>
<sequence length="472" mass="48258">MTGTTQPTVGAGEVCRLTIYGPKSRIELAVPAHVPLADLLPTFLGHLGQELGNAGLQHGGWVLQKLGEAPLDEDLGTAALGLYDGDMLYLRPRNDQLPPADFDDLADGVATGISDRKDAWRPELTRRLFLGLVGVVLAFGLLLLPMIGVGVGVALVAGGVAVLLVIAAAAASRAAGDKGGSVLLSASAIGFALVAGLALPVLRRSLFEAPGVLTAPSILSAGCCVLVIAVLGRLAVGGGSDSGFLSAGVAALLTAIAGGLSLLDVIGAKGAAAIVLALTFMLGMRVPVLGARMAGLRIPPLPDTAEEFQQDVDPEPSRELLARTARADEFITALYIGLGIVGASCLTVLAWSPGWAPMTLASVGSALLMLHCRDLLSARQRLAVLIPGIIGAGMVLAALCAFGPLALRLSLVGALIVVAALLYAGARTLPGRKLLPHWGRAADWSQTILAISIIPLALAAMDLYARVRAGWS</sequence>
<dbReference type="InterPro" id="IPR044049">
    <property type="entry name" value="EccD_transm"/>
</dbReference>